<dbReference type="RefSeq" id="WP_342210871.1">
    <property type="nucleotide sequence ID" value="NZ_VLLL01000008.1"/>
</dbReference>
<dbReference type="EMBL" id="VLLL01000008">
    <property type="protein sequence ID" value="TWJ08347.1"/>
    <property type="molecule type" value="Genomic_DNA"/>
</dbReference>
<dbReference type="InterPro" id="IPR049749">
    <property type="entry name" value="SCO2521-like"/>
</dbReference>
<evidence type="ECO:0000313" key="1">
    <source>
        <dbReference type="EMBL" id="TWJ08347.1"/>
    </source>
</evidence>
<comment type="caution">
    <text evidence="1">The sequence shown here is derived from an EMBL/GenBank/DDBJ whole genome shotgun (WGS) entry which is preliminary data.</text>
</comment>
<dbReference type="NCBIfam" id="NF040565">
    <property type="entry name" value="SCO2521_fam"/>
    <property type="match status" value="1"/>
</dbReference>
<gene>
    <name evidence="1" type="ORF">LX16_4575</name>
</gene>
<reference evidence="1 2" key="1">
    <citation type="journal article" date="2013" name="Stand. Genomic Sci.">
        <title>Genomic Encyclopedia of Type Strains, Phase I: The one thousand microbial genomes (KMG-I) project.</title>
        <authorList>
            <person name="Kyrpides N.C."/>
            <person name="Woyke T."/>
            <person name="Eisen J.A."/>
            <person name="Garrity G."/>
            <person name="Lilburn T.G."/>
            <person name="Beck B.J."/>
            <person name="Whitman W.B."/>
            <person name="Hugenholtz P."/>
            <person name="Klenk H.P."/>
        </authorList>
    </citation>
    <scope>NUCLEOTIDE SEQUENCE [LARGE SCALE GENOMIC DNA]</scope>
    <source>
        <strain evidence="1 2">DSM 45044</strain>
    </source>
</reference>
<protein>
    <submittedName>
        <fullName evidence="1">Uncharacterized protein</fullName>
    </submittedName>
</protein>
<evidence type="ECO:0000313" key="2">
    <source>
        <dbReference type="Proteomes" id="UP000321617"/>
    </source>
</evidence>
<proteinExistence type="predicted"/>
<name>A0A562URW7_9ACTN</name>
<dbReference type="Proteomes" id="UP000321617">
    <property type="component" value="Unassembled WGS sequence"/>
</dbReference>
<accession>A0A562URW7</accession>
<organism evidence="1 2">
    <name type="scientific">Stackebrandtia albiflava</name>
    <dbReference type="NCBI Taxonomy" id="406432"/>
    <lineage>
        <taxon>Bacteria</taxon>
        <taxon>Bacillati</taxon>
        <taxon>Actinomycetota</taxon>
        <taxon>Actinomycetes</taxon>
        <taxon>Glycomycetales</taxon>
        <taxon>Glycomycetaceae</taxon>
        <taxon>Stackebrandtia</taxon>
    </lineage>
</organism>
<keyword evidence="2" id="KW-1185">Reference proteome</keyword>
<sequence>MMVTGEVHTGLLQHSVALTPDGATALLDLVPGEPVRRSHRPLSRAQSPELLTGVDCEIPVAGKATRAVGTVLSRAVITGGHVLQGSAFAHIADSPAPRRLSWPHYLSRPGRVELLTARSDDALAEGLLAGPRHDGQLRLSAIGDHAYKNVLRSDRLDRRPPLRLPVTRLSWVAREVSGSEPAGLHLTVRRSHHRTLLIRQPDLAVSDVTVLCEDIAYHDWLLSSVISLVAQARIGGADRDATITRLKPVVDHLLHLWMPAAHCNGAMRQRWRDLERTPGFSRQWTALVNRIRDQLTLAMLGRTSRASSPF</sequence>
<dbReference type="AlphaFoldDB" id="A0A562URW7"/>